<dbReference type="OrthoDB" id="10386688at2759"/>
<sequence>MSNYPGAPAYSNNNDGTHQPPPAPYPTAMPAPPATTDEKPPVDAHGYPMPAGHQHPPHEYYAAAPDAQKYMAGNGQPEHAKNGYMAAPPLPATGDPHNIPPSGPNGQYTVEDYQRMAEARKPRFPIEQYGRCPKDGGEHYVREEYTNGSLCLACMIGWIFPVCISRQLKCRKCGQVF</sequence>
<evidence type="ECO:0000313" key="2">
    <source>
        <dbReference type="EMBL" id="RKP22784.1"/>
    </source>
</evidence>
<accession>A0A4P9YSN9</accession>
<gene>
    <name evidence="2" type="ORF">SYNPS1DRAFT_25338</name>
</gene>
<dbReference type="AlphaFoldDB" id="A0A4P9YSN9"/>
<proteinExistence type="predicted"/>
<dbReference type="Proteomes" id="UP000278143">
    <property type="component" value="Unassembled WGS sequence"/>
</dbReference>
<evidence type="ECO:0000313" key="3">
    <source>
        <dbReference type="Proteomes" id="UP000278143"/>
    </source>
</evidence>
<organism evidence="2 3">
    <name type="scientific">Syncephalis pseudoplumigaleata</name>
    <dbReference type="NCBI Taxonomy" id="1712513"/>
    <lineage>
        <taxon>Eukaryota</taxon>
        <taxon>Fungi</taxon>
        <taxon>Fungi incertae sedis</taxon>
        <taxon>Zoopagomycota</taxon>
        <taxon>Zoopagomycotina</taxon>
        <taxon>Zoopagomycetes</taxon>
        <taxon>Zoopagales</taxon>
        <taxon>Piptocephalidaceae</taxon>
        <taxon>Syncephalis</taxon>
    </lineage>
</organism>
<protein>
    <submittedName>
        <fullName evidence="2">Uncharacterized protein</fullName>
    </submittedName>
</protein>
<keyword evidence="3" id="KW-1185">Reference proteome</keyword>
<name>A0A4P9YSN9_9FUNG</name>
<feature type="compositionally biased region" description="Pro residues" evidence="1">
    <location>
        <begin position="19"/>
        <end position="33"/>
    </location>
</feature>
<dbReference type="EMBL" id="KZ991677">
    <property type="protein sequence ID" value="RKP22784.1"/>
    <property type="molecule type" value="Genomic_DNA"/>
</dbReference>
<feature type="region of interest" description="Disordered" evidence="1">
    <location>
        <begin position="1"/>
        <end position="57"/>
    </location>
</feature>
<evidence type="ECO:0000256" key="1">
    <source>
        <dbReference type="SAM" id="MobiDB-lite"/>
    </source>
</evidence>
<reference evidence="3" key="1">
    <citation type="journal article" date="2018" name="Nat. Microbiol.">
        <title>Leveraging single-cell genomics to expand the fungal tree of life.</title>
        <authorList>
            <person name="Ahrendt S.R."/>
            <person name="Quandt C.A."/>
            <person name="Ciobanu D."/>
            <person name="Clum A."/>
            <person name="Salamov A."/>
            <person name="Andreopoulos B."/>
            <person name="Cheng J.F."/>
            <person name="Woyke T."/>
            <person name="Pelin A."/>
            <person name="Henrissat B."/>
            <person name="Reynolds N.K."/>
            <person name="Benny G.L."/>
            <person name="Smith M.E."/>
            <person name="James T.Y."/>
            <person name="Grigoriev I.V."/>
        </authorList>
    </citation>
    <scope>NUCLEOTIDE SEQUENCE [LARGE SCALE GENOMIC DNA]</scope>
    <source>
        <strain evidence="3">Benny S71-1</strain>
    </source>
</reference>